<keyword evidence="5" id="KW-0472">Membrane</keyword>
<feature type="signal peptide" evidence="6">
    <location>
        <begin position="1"/>
        <end position="17"/>
    </location>
</feature>
<dbReference type="EnsemblMetazoa" id="XM_038214789.1">
    <property type="protein sequence ID" value="XP_038070717.1"/>
    <property type="gene ID" value="LOC119739745"/>
</dbReference>
<evidence type="ECO:0000256" key="4">
    <source>
        <dbReference type="SAM" id="MobiDB-lite"/>
    </source>
</evidence>
<evidence type="ECO:0000256" key="2">
    <source>
        <dbReference type="ARBA" id="ARBA00023157"/>
    </source>
</evidence>
<dbReference type="InterPro" id="IPR001507">
    <property type="entry name" value="ZP_dom"/>
</dbReference>
<keyword evidence="5" id="KW-0812">Transmembrane</keyword>
<evidence type="ECO:0000256" key="3">
    <source>
        <dbReference type="ARBA" id="ARBA00023180"/>
    </source>
</evidence>
<dbReference type="InterPro" id="IPR055355">
    <property type="entry name" value="ZP-C"/>
</dbReference>
<dbReference type="GeneID" id="119739745"/>
<proteinExistence type="predicted"/>
<evidence type="ECO:0000256" key="6">
    <source>
        <dbReference type="SAM" id="SignalP"/>
    </source>
</evidence>
<keyword evidence="3" id="KW-0325">Glycoprotein</keyword>
<dbReference type="PANTHER" id="PTHR14002:SF59">
    <property type="entry name" value="CUB AND ZONA PELLUCIDA-LIKE DOMAIN-CONTAINING PROTEIN 1-RELATED"/>
    <property type="match status" value="1"/>
</dbReference>
<feature type="domain" description="ZP" evidence="7">
    <location>
        <begin position="435"/>
        <end position="685"/>
    </location>
</feature>
<dbReference type="PANTHER" id="PTHR14002">
    <property type="entry name" value="ENDOGLIN/TGF-BETA RECEPTOR TYPE III"/>
    <property type="match status" value="1"/>
</dbReference>
<dbReference type="SMART" id="SM00241">
    <property type="entry name" value="ZP"/>
    <property type="match status" value="1"/>
</dbReference>
<feature type="compositionally biased region" description="Low complexity" evidence="4">
    <location>
        <begin position="405"/>
        <end position="426"/>
    </location>
</feature>
<keyword evidence="1 6" id="KW-0732">Signal</keyword>
<dbReference type="Pfam" id="PF00100">
    <property type="entry name" value="Zona_pellucida"/>
    <property type="match status" value="1"/>
</dbReference>
<dbReference type="InterPro" id="IPR042235">
    <property type="entry name" value="ZP-C_dom"/>
</dbReference>
<dbReference type="RefSeq" id="XP_038070717.1">
    <property type="nucleotide sequence ID" value="XM_038214789.1"/>
</dbReference>
<evidence type="ECO:0000313" key="8">
    <source>
        <dbReference type="EnsemblMetazoa" id="XP_038070717.1"/>
    </source>
</evidence>
<dbReference type="PRINTS" id="PR00023">
    <property type="entry name" value="ZPELLUCIDA"/>
</dbReference>
<dbReference type="Gene3D" id="2.60.40.3210">
    <property type="entry name" value="Zona pellucida, ZP-N domain"/>
    <property type="match status" value="1"/>
</dbReference>
<dbReference type="Gene3D" id="2.60.40.4100">
    <property type="entry name" value="Zona pellucida, ZP-C domain"/>
    <property type="match status" value="1"/>
</dbReference>
<sequence length="778" mass="84937">MARGFGSLVFLLWGVQAFLTDTVESSHFRGEALSWRATDEPNKIDINWMVGFSQSQCDESHITDGTLIVAAENLKCQQCSQQQISTVDYQCTDYSQAENWQRGVGHTRFTIEPGLTEFDIRYATCCWISLHNGGSNAYSAEAHVDLSPHNGVINSSPVTSWMPVSRIQQGCSVTLNIPKGDPDGDVVRCRWPSIEAERGGVTPMPGALLDSNTCIVSINAVSSSLGWYAIALVIEDFSTPTAVISKSKVPLQFLVNVYSSSDACNDKPALINPSPDQGARFGLVPGQVFRTQIRARASSAQIIEIETTSPVGMTTSAISLVPSTMNEHFITASWTPSNNQTGLHVFCFNALDSDGYTSEVRCVYLTVRGWTSAQSPMAATSAASEGTTPQYTHSTALLGEVLTSQLSTQRTTQSTSMTVRPPVMMTQPPPSPSMDCSDSGMTVFIPRSMIGEALASHLHFLDSACVGSHHNATHVKIATTYDRCGTLMEVRENNVMFSNIIHDEAVPVPGSVITRDQDVKIPVQCIMDSEGIAELSFRPDISKITFREDGYGTFNFSLRLYHSNNYARPYQSVDYPVHVGMGNKLYFEARTWSEPGLQLFVQTCRATPTTNPDDFHGYTFIQDGCIRDNTVALHPSLHPDIERFDIDAFAFVGSLPKPVVYVHCDMLLCNSSDAGSRCAIGCQNGTSGSPLSLRRRHARSASGSRSYAITQGPISVEQDEGKEATSKMASVQLPVLLTTVCLLVGCVLVLGALVAVMRKRTKRLHMYEPVSTEDQEED</sequence>
<organism evidence="8 9">
    <name type="scientific">Patiria miniata</name>
    <name type="common">Bat star</name>
    <name type="synonym">Asterina miniata</name>
    <dbReference type="NCBI Taxonomy" id="46514"/>
    <lineage>
        <taxon>Eukaryota</taxon>
        <taxon>Metazoa</taxon>
        <taxon>Echinodermata</taxon>
        <taxon>Eleutherozoa</taxon>
        <taxon>Asterozoa</taxon>
        <taxon>Asteroidea</taxon>
        <taxon>Valvatacea</taxon>
        <taxon>Valvatida</taxon>
        <taxon>Asterinidae</taxon>
        <taxon>Patiria</taxon>
    </lineage>
</organism>
<dbReference type="OrthoDB" id="10063988at2759"/>
<protein>
    <recommendedName>
        <fullName evidence="7">ZP domain-containing protein</fullName>
    </recommendedName>
</protein>
<accession>A0A914B3W1</accession>
<dbReference type="Pfam" id="PF23344">
    <property type="entry name" value="ZP-N"/>
    <property type="match status" value="1"/>
</dbReference>
<evidence type="ECO:0000256" key="5">
    <source>
        <dbReference type="SAM" id="Phobius"/>
    </source>
</evidence>
<evidence type="ECO:0000259" key="7">
    <source>
        <dbReference type="PROSITE" id="PS51034"/>
    </source>
</evidence>
<dbReference type="AlphaFoldDB" id="A0A914B3W1"/>
<dbReference type="InterPro" id="IPR048290">
    <property type="entry name" value="ZP_chr"/>
</dbReference>
<feature type="transmembrane region" description="Helical" evidence="5">
    <location>
        <begin position="735"/>
        <end position="756"/>
    </location>
</feature>
<keyword evidence="5" id="KW-1133">Transmembrane helix</keyword>
<dbReference type="PROSITE" id="PS51034">
    <property type="entry name" value="ZP_2"/>
    <property type="match status" value="1"/>
</dbReference>
<keyword evidence="9" id="KW-1185">Reference proteome</keyword>
<dbReference type="InterPro" id="IPR055356">
    <property type="entry name" value="ZP-N"/>
</dbReference>
<feature type="chain" id="PRO_5037678978" description="ZP domain-containing protein" evidence="6">
    <location>
        <begin position="18"/>
        <end position="778"/>
    </location>
</feature>
<feature type="region of interest" description="Disordered" evidence="4">
    <location>
        <begin position="405"/>
        <end position="436"/>
    </location>
</feature>
<dbReference type="Proteomes" id="UP000887568">
    <property type="component" value="Unplaced"/>
</dbReference>
<name>A0A914B3W1_PATMI</name>
<evidence type="ECO:0000256" key="1">
    <source>
        <dbReference type="ARBA" id="ARBA00022729"/>
    </source>
</evidence>
<evidence type="ECO:0000313" key="9">
    <source>
        <dbReference type="Proteomes" id="UP000887568"/>
    </source>
</evidence>
<keyword evidence="2" id="KW-1015">Disulfide bond</keyword>
<reference evidence="8" key="1">
    <citation type="submission" date="2022-11" db="UniProtKB">
        <authorList>
            <consortium name="EnsemblMetazoa"/>
        </authorList>
    </citation>
    <scope>IDENTIFICATION</scope>
</reference>